<sequence>MSQKEKQFRETVAVRIGGGKRERLLLPGETLAEKKFGEFGALRFYDIQSSTCWMSPELVIPKPSGRIYVGDELPGKKRENISAL</sequence>
<name>A0AAV4UVL1_9ARAC</name>
<accession>A0AAV4UVL1</accession>
<proteinExistence type="predicted"/>
<dbReference type="AlphaFoldDB" id="A0AAV4UVL1"/>
<dbReference type="EMBL" id="BPLQ01011974">
    <property type="protein sequence ID" value="GIY61768.1"/>
    <property type="molecule type" value="Genomic_DNA"/>
</dbReference>
<dbReference type="Proteomes" id="UP001054837">
    <property type="component" value="Unassembled WGS sequence"/>
</dbReference>
<reference evidence="1 2" key="1">
    <citation type="submission" date="2021-06" db="EMBL/GenBank/DDBJ databases">
        <title>Caerostris darwini draft genome.</title>
        <authorList>
            <person name="Kono N."/>
            <person name="Arakawa K."/>
        </authorList>
    </citation>
    <scope>NUCLEOTIDE SEQUENCE [LARGE SCALE GENOMIC DNA]</scope>
</reference>
<gene>
    <name evidence="1" type="ORF">CDAR_36911</name>
</gene>
<evidence type="ECO:0000313" key="2">
    <source>
        <dbReference type="Proteomes" id="UP001054837"/>
    </source>
</evidence>
<protein>
    <submittedName>
        <fullName evidence="1">Uncharacterized protein</fullName>
    </submittedName>
</protein>
<comment type="caution">
    <text evidence="1">The sequence shown here is derived from an EMBL/GenBank/DDBJ whole genome shotgun (WGS) entry which is preliminary data.</text>
</comment>
<organism evidence="1 2">
    <name type="scientific">Caerostris darwini</name>
    <dbReference type="NCBI Taxonomy" id="1538125"/>
    <lineage>
        <taxon>Eukaryota</taxon>
        <taxon>Metazoa</taxon>
        <taxon>Ecdysozoa</taxon>
        <taxon>Arthropoda</taxon>
        <taxon>Chelicerata</taxon>
        <taxon>Arachnida</taxon>
        <taxon>Araneae</taxon>
        <taxon>Araneomorphae</taxon>
        <taxon>Entelegynae</taxon>
        <taxon>Araneoidea</taxon>
        <taxon>Araneidae</taxon>
        <taxon>Caerostris</taxon>
    </lineage>
</organism>
<evidence type="ECO:0000313" key="1">
    <source>
        <dbReference type="EMBL" id="GIY61768.1"/>
    </source>
</evidence>
<keyword evidence="2" id="KW-1185">Reference proteome</keyword>